<dbReference type="Gene3D" id="3.40.250.10">
    <property type="entry name" value="Rhodanese-like domain"/>
    <property type="match status" value="1"/>
</dbReference>
<dbReference type="CDD" id="cd00158">
    <property type="entry name" value="RHOD"/>
    <property type="match status" value="1"/>
</dbReference>
<dbReference type="Pfam" id="PF00581">
    <property type="entry name" value="Rhodanese"/>
    <property type="match status" value="1"/>
</dbReference>
<dbReference type="SUPFAM" id="SSF52821">
    <property type="entry name" value="Rhodanese/Cell cycle control phosphatase"/>
    <property type="match status" value="1"/>
</dbReference>
<dbReference type="SMART" id="SM00450">
    <property type="entry name" value="RHOD"/>
    <property type="match status" value="1"/>
</dbReference>
<sequence length="107" mass="12181">MSEHIIPEWSPKEVNTKLKQGEKFVILDVREDEEWEEDGHIAEAKHIPLGQLPERHGELDRNQNIVVVCRSGGRSARACEYLASLQYKVINMPGGMSHWDGEVVFGK</sequence>
<reference evidence="2 3" key="1">
    <citation type="submission" date="2021-03" db="EMBL/GenBank/DDBJ databases">
        <title>Genomic Encyclopedia of Type Strains, Phase IV (KMG-IV): sequencing the most valuable type-strain genomes for metagenomic binning, comparative biology and taxonomic classification.</title>
        <authorList>
            <person name="Goeker M."/>
        </authorList>
    </citation>
    <scope>NUCLEOTIDE SEQUENCE [LARGE SCALE GENOMIC DNA]</scope>
    <source>
        <strain evidence="2 3">DSM 23491</strain>
    </source>
</reference>
<evidence type="ECO:0000313" key="3">
    <source>
        <dbReference type="Proteomes" id="UP001519273"/>
    </source>
</evidence>
<protein>
    <submittedName>
        <fullName evidence="2">Rhodanese-related sulfurtransferase</fullName>
    </submittedName>
</protein>
<dbReference type="PANTHER" id="PTHR43031">
    <property type="entry name" value="FAD-DEPENDENT OXIDOREDUCTASE"/>
    <property type="match status" value="1"/>
</dbReference>
<keyword evidence="3" id="KW-1185">Reference proteome</keyword>
<gene>
    <name evidence="2" type="ORF">J2Z20_000859</name>
</gene>
<dbReference type="EMBL" id="JAGGKP010000001">
    <property type="protein sequence ID" value="MBP1935998.1"/>
    <property type="molecule type" value="Genomic_DNA"/>
</dbReference>
<feature type="domain" description="Rhodanese" evidence="1">
    <location>
        <begin position="20"/>
        <end position="105"/>
    </location>
</feature>
<organism evidence="2 3">
    <name type="scientific">Paenibacillus sediminis</name>
    <dbReference type="NCBI Taxonomy" id="664909"/>
    <lineage>
        <taxon>Bacteria</taxon>
        <taxon>Bacillati</taxon>
        <taxon>Bacillota</taxon>
        <taxon>Bacilli</taxon>
        <taxon>Bacillales</taxon>
        <taxon>Paenibacillaceae</taxon>
        <taxon>Paenibacillus</taxon>
    </lineage>
</organism>
<dbReference type="PROSITE" id="PS50206">
    <property type="entry name" value="RHODANESE_3"/>
    <property type="match status" value="1"/>
</dbReference>
<proteinExistence type="predicted"/>
<name>A0ABS4H0E7_9BACL</name>
<comment type="caution">
    <text evidence="2">The sequence shown here is derived from an EMBL/GenBank/DDBJ whole genome shotgun (WGS) entry which is preliminary data.</text>
</comment>
<dbReference type="InterPro" id="IPR036873">
    <property type="entry name" value="Rhodanese-like_dom_sf"/>
</dbReference>
<accession>A0ABS4H0E7</accession>
<dbReference type="InterPro" id="IPR001763">
    <property type="entry name" value="Rhodanese-like_dom"/>
</dbReference>
<dbReference type="InterPro" id="IPR050229">
    <property type="entry name" value="GlpE_sulfurtransferase"/>
</dbReference>
<evidence type="ECO:0000313" key="2">
    <source>
        <dbReference type="EMBL" id="MBP1935998.1"/>
    </source>
</evidence>
<dbReference type="Proteomes" id="UP001519273">
    <property type="component" value="Unassembled WGS sequence"/>
</dbReference>
<dbReference type="RefSeq" id="WP_209845740.1">
    <property type="nucleotide sequence ID" value="NZ_CBCRVE010000001.1"/>
</dbReference>
<dbReference type="PANTHER" id="PTHR43031:SF17">
    <property type="entry name" value="SULFURTRANSFERASE YTWF-RELATED"/>
    <property type="match status" value="1"/>
</dbReference>
<evidence type="ECO:0000259" key="1">
    <source>
        <dbReference type="PROSITE" id="PS50206"/>
    </source>
</evidence>